<feature type="region of interest" description="Disordered" evidence="1">
    <location>
        <begin position="1"/>
        <end position="31"/>
    </location>
</feature>
<name>A0A9N8DB84_9STRA</name>
<evidence type="ECO:0000313" key="2">
    <source>
        <dbReference type="EMBL" id="CAB9496549.1"/>
    </source>
</evidence>
<reference evidence="2" key="1">
    <citation type="submission" date="2020-06" db="EMBL/GenBank/DDBJ databases">
        <authorList>
            <consortium name="Plant Systems Biology data submission"/>
        </authorList>
    </citation>
    <scope>NUCLEOTIDE SEQUENCE</scope>
    <source>
        <strain evidence="2">D6</strain>
    </source>
</reference>
<organism evidence="2 3">
    <name type="scientific">Seminavis robusta</name>
    <dbReference type="NCBI Taxonomy" id="568900"/>
    <lineage>
        <taxon>Eukaryota</taxon>
        <taxon>Sar</taxon>
        <taxon>Stramenopiles</taxon>
        <taxon>Ochrophyta</taxon>
        <taxon>Bacillariophyta</taxon>
        <taxon>Bacillariophyceae</taxon>
        <taxon>Bacillariophycidae</taxon>
        <taxon>Naviculales</taxon>
        <taxon>Naviculaceae</taxon>
        <taxon>Seminavis</taxon>
    </lineage>
</organism>
<dbReference type="Proteomes" id="UP001153069">
    <property type="component" value="Unassembled WGS sequence"/>
</dbReference>
<sequence>MCRSQPNKHSSKNPAAPRRLVRRPVRRSDNRSVRARVLEAIQNAPLLRARMLEDLERRAAQRRAAQLKATSTHHGIPPAVVLAIQEAVDAFVVSFFEDASNRAANQDANDGNTNNTL</sequence>
<dbReference type="AlphaFoldDB" id="A0A9N8DB84"/>
<dbReference type="EMBL" id="CAICTM010000006">
    <property type="protein sequence ID" value="CAB9496549.1"/>
    <property type="molecule type" value="Genomic_DNA"/>
</dbReference>
<evidence type="ECO:0000256" key="1">
    <source>
        <dbReference type="SAM" id="MobiDB-lite"/>
    </source>
</evidence>
<accession>A0A9N8DB84</accession>
<proteinExistence type="predicted"/>
<keyword evidence="3" id="KW-1185">Reference proteome</keyword>
<protein>
    <submittedName>
        <fullName evidence="2">Uncharacterized protein</fullName>
    </submittedName>
</protein>
<evidence type="ECO:0000313" key="3">
    <source>
        <dbReference type="Proteomes" id="UP001153069"/>
    </source>
</evidence>
<comment type="caution">
    <text evidence="2">The sequence shown here is derived from an EMBL/GenBank/DDBJ whole genome shotgun (WGS) entry which is preliminary data.</text>
</comment>
<gene>
    <name evidence="2" type="ORF">SEMRO_6_G005200.1</name>
</gene>